<name>A0A6A6B317_9PEZI</name>
<dbReference type="PANTHER" id="PTHR33112:SF13">
    <property type="entry name" value="HETEROKARYON INCOMPATIBILITY DOMAIN-CONTAINING PROTEIN"/>
    <property type="match status" value="1"/>
</dbReference>
<feature type="domain" description="Heterokaryon incompatibility" evidence="1">
    <location>
        <begin position="45"/>
        <end position="161"/>
    </location>
</feature>
<keyword evidence="3" id="KW-1185">Reference proteome</keyword>
<dbReference type="EMBL" id="ML995496">
    <property type="protein sequence ID" value="KAF2138579.1"/>
    <property type="molecule type" value="Genomic_DNA"/>
</dbReference>
<dbReference type="GeneID" id="54302500"/>
<dbReference type="PANTHER" id="PTHR33112">
    <property type="entry name" value="DOMAIN PROTEIN, PUTATIVE-RELATED"/>
    <property type="match status" value="1"/>
</dbReference>
<dbReference type="OrthoDB" id="5362512at2759"/>
<gene>
    <name evidence="2" type="ORF">K452DRAFT_328760</name>
</gene>
<dbReference type="InterPro" id="IPR010730">
    <property type="entry name" value="HET"/>
</dbReference>
<evidence type="ECO:0000259" key="1">
    <source>
        <dbReference type="Pfam" id="PF06985"/>
    </source>
</evidence>
<reference evidence="2" key="1">
    <citation type="journal article" date="2020" name="Stud. Mycol.">
        <title>101 Dothideomycetes genomes: a test case for predicting lifestyles and emergence of pathogens.</title>
        <authorList>
            <person name="Haridas S."/>
            <person name="Albert R."/>
            <person name="Binder M."/>
            <person name="Bloem J."/>
            <person name="Labutti K."/>
            <person name="Salamov A."/>
            <person name="Andreopoulos B."/>
            <person name="Baker S."/>
            <person name="Barry K."/>
            <person name="Bills G."/>
            <person name="Bluhm B."/>
            <person name="Cannon C."/>
            <person name="Castanera R."/>
            <person name="Culley D."/>
            <person name="Daum C."/>
            <person name="Ezra D."/>
            <person name="Gonzalez J."/>
            <person name="Henrissat B."/>
            <person name="Kuo A."/>
            <person name="Liang C."/>
            <person name="Lipzen A."/>
            <person name="Lutzoni F."/>
            <person name="Magnuson J."/>
            <person name="Mondo S."/>
            <person name="Nolan M."/>
            <person name="Ohm R."/>
            <person name="Pangilinan J."/>
            <person name="Park H.-J."/>
            <person name="Ramirez L."/>
            <person name="Alfaro M."/>
            <person name="Sun H."/>
            <person name="Tritt A."/>
            <person name="Yoshinaga Y."/>
            <person name="Zwiers L.-H."/>
            <person name="Turgeon B."/>
            <person name="Goodwin S."/>
            <person name="Spatafora J."/>
            <person name="Crous P."/>
            <person name="Grigoriev I."/>
        </authorList>
    </citation>
    <scope>NUCLEOTIDE SEQUENCE</scope>
    <source>
        <strain evidence="2">CBS 121167</strain>
    </source>
</reference>
<evidence type="ECO:0000313" key="3">
    <source>
        <dbReference type="Proteomes" id="UP000799438"/>
    </source>
</evidence>
<sequence length="280" mass="31510">MVLFALEGLRSRDLWQTSKPPKRLLKVSGTRIRLIDSSEYKVLSYITLSHCWGAGEQGKTPLTTSRDTYRHRCQDIPWTELPRTFQDAITLTRLIGCEFIWIDSLCIVQDDDDDWKEQSYQMADIYSHGYLNLAATAATDSSYGCFFARRHPSEPNGSTNIERSLSPRTLHFCASELVWECRASVFCECGGYNGAIPAVKQRFSNVLHQGCSQQAALDFWLSTVQSYSNLRLTKATDWPFALAGIASRLQNTIGGLYFAGIWATDLPRALAWELAASNTL</sequence>
<dbReference type="Proteomes" id="UP000799438">
    <property type="component" value="Unassembled WGS sequence"/>
</dbReference>
<evidence type="ECO:0000313" key="2">
    <source>
        <dbReference type="EMBL" id="KAF2138579.1"/>
    </source>
</evidence>
<proteinExistence type="predicted"/>
<accession>A0A6A6B317</accession>
<protein>
    <recommendedName>
        <fullName evidence="1">Heterokaryon incompatibility domain-containing protein</fullName>
    </recommendedName>
</protein>
<dbReference type="AlphaFoldDB" id="A0A6A6B317"/>
<dbReference type="Pfam" id="PF06985">
    <property type="entry name" value="HET"/>
    <property type="match status" value="1"/>
</dbReference>
<organism evidence="2 3">
    <name type="scientific">Aplosporella prunicola CBS 121167</name>
    <dbReference type="NCBI Taxonomy" id="1176127"/>
    <lineage>
        <taxon>Eukaryota</taxon>
        <taxon>Fungi</taxon>
        <taxon>Dikarya</taxon>
        <taxon>Ascomycota</taxon>
        <taxon>Pezizomycotina</taxon>
        <taxon>Dothideomycetes</taxon>
        <taxon>Dothideomycetes incertae sedis</taxon>
        <taxon>Botryosphaeriales</taxon>
        <taxon>Aplosporellaceae</taxon>
        <taxon>Aplosporella</taxon>
    </lineage>
</organism>
<dbReference type="RefSeq" id="XP_033394292.1">
    <property type="nucleotide sequence ID" value="XM_033545004.1"/>
</dbReference>